<accession>A0AB33K572</accession>
<evidence type="ECO:0000313" key="2">
    <source>
        <dbReference type="EMBL" id="BFP49951.1"/>
    </source>
</evidence>
<organism evidence="2">
    <name type="scientific">Kitasatospora sp. CMC57</name>
    <dbReference type="NCBI Taxonomy" id="3231513"/>
    <lineage>
        <taxon>Bacteria</taxon>
        <taxon>Bacillati</taxon>
        <taxon>Actinomycetota</taxon>
        <taxon>Actinomycetes</taxon>
        <taxon>Kitasatosporales</taxon>
        <taxon>Streptomycetaceae</taxon>
        <taxon>Kitasatospora</taxon>
    </lineage>
</organism>
<reference evidence="2" key="1">
    <citation type="submission" date="2024-07" db="EMBL/GenBank/DDBJ databases">
        <title>Complete genome sequences of cellulolytic bacteria, Kitasatospora sp. CMC57 and Streptomyces sp. CMC78, isolated from Japanese agricultural soil.</title>
        <authorList>
            <person name="Hashimoto T."/>
            <person name="Ito M."/>
            <person name="Iwamoto M."/>
            <person name="Fukahori D."/>
            <person name="Shoda T."/>
            <person name="Sakoda M."/>
            <person name="Morohoshi T."/>
            <person name="Mitsuboshi M."/>
            <person name="Nishizawa T."/>
        </authorList>
    </citation>
    <scope>NUCLEOTIDE SEQUENCE</scope>
    <source>
        <strain evidence="2">CMC57</strain>
    </source>
</reference>
<dbReference type="Gene3D" id="1.10.3210.10">
    <property type="entry name" value="Hypothetical protein af1432"/>
    <property type="match status" value="1"/>
</dbReference>
<dbReference type="AlphaFoldDB" id="A0AB33K572"/>
<dbReference type="InterPro" id="IPR006674">
    <property type="entry name" value="HD_domain"/>
</dbReference>
<dbReference type="EMBL" id="AP035881">
    <property type="protein sequence ID" value="BFP49951.1"/>
    <property type="molecule type" value="Genomic_DNA"/>
</dbReference>
<dbReference type="RefSeq" id="WP_407991986.1">
    <property type="nucleotide sequence ID" value="NZ_AP035881.2"/>
</dbReference>
<dbReference type="SUPFAM" id="SSF109604">
    <property type="entry name" value="HD-domain/PDEase-like"/>
    <property type="match status" value="1"/>
</dbReference>
<sequence>MTTSTLIPALPDTPSAAAAIAHIRSHESEPVANHSVRSYLFARLLADHEGLRPGADYDTDLLFHACVLHDLGTAPASPGRERFEVEGADLAAEFLGDQGYGAKQVDLVWEAIALHSSPGIAERRGVLARLTRRGIAADFGMDADYVTDGQGAAVHLHHPRLDMVTALVDDIVRHAARSPRNAARFTIAGELARERAQNAGPTSLELAAAASRWR</sequence>
<protein>
    <submittedName>
        <fullName evidence="2">HD domain-containing protein</fullName>
    </submittedName>
</protein>
<dbReference type="PANTHER" id="PTHR35569">
    <property type="entry name" value="CYANAMIDE HYDRATASE DDI2-RELATED"/>
    <property type="match status" value="1"/>
</dbReference>
<name>A0AB33K572_9ACTN</name>
<dbReference type="PANTHER" id="PTHR35569:SF1">
    <property type="entry name" value="CYANAMIDE HYDRATASE DDI2-RELATED"/>
    <property type="match status" value="1"/>
</dbReference>
<dbReference type="Pfam" id="PF01966">
    <property type="entry name" value="HD"/>
    <property type="match status" value="1"/>
</dbReference>
<feature type="domain" description="HD" evidence="1">
    <location>
        <begin position="31"/>
        <end position="122"/>
    </location>
</feature>
<evidence type="ECO:0000259" key="1">
    <source>
        <dbReference type="Pfam" id="PF01966"/>
    </source>
</evidence>
<proteinExistence type="predicted"/>
<dbReference type="InterPro" id="IPR003607">
    <property type="entry name" value="HD/PDEase_dom"/>
</dbReference>
<dbReference type="CDD" id="cd00077">
    <property type="entry name" value="HDc"/>
    <property type="match status" value="1"/>
</dbReference>
<gene>
    <name evidence="2" type="ORF">KCMC57_63190</name>
</gene>